<gene>
    <name evidence="2" type="ORF">Nepgr_020142</name>
</gene>
<comment type="caution">
    <text evidence="2">The sequence shown here is derived from an EMBL/GenBank/DDBJ whole genome shotgun (WGS) entry which is preliminary data.</text>
</comment>
<accession>A0AAD3XW26</accession>
<sequence>MATPLAVGQVAKGYHSPLLPHQAILIFVQYCTPMKMRIVIKAIPGIKAIGEDLIVSGPPPRPILKDDKSREEIDDDPTREVDSGGQRHHGGRAEEDRHVDKWNPFLLGERFVCKPNKER</sequence>
<dbReference type="EMBL" id="BSYO01000019">
    <property type="protein sequence ID" value="GMH18301.1"/>
    <property type="molecule type" value="Genomic_DNA"/>
</dbReference>
<proteinExistence type="predicted"/>
<feature type="region of interest" description="Disordered" evidence="1">
    <location>
        <begin position="56"/>
        <end position="99"/>
    </location>
</feature>
<protein>
    <submittedName>
        <fullName evidence="2">Uncharacterized protein</fullName>
    </submittedName>
</protein>
<keyword evidence="3" id="KW-1185">Reference proteome</keyword>
<reference evidence="2" key="1">
    <citation type="submission" date="2023-05" db="EMBL/GenBank/DDBJ databases">
        <title>Nepenthes gracilis genome sequencing.</title>
        <authorList>
            <person name="Fukushima K."/>
        </authorList>
    </citation>
    <scope>NUCLEOTIDE SEQUENCE</scope>
    <source>
        <strain evidence="2">SING2019-196</strain>
    </source>
</reference>
<evidence type="ECO:0000313" key="3">
    <source>
        <dbReference type="Proteomes" id="UP001279734"/>
    </source>
</evidence>
<evidence type="ECO:0000256" key="1">
    <source>
        <dbReference type="SAM" id="MobiDB-lite"/>
    </source>
</evidence>
<dbReference type="Proteomes" id="UP001279734">
    <property type="component" value="Unassembled WGS sequence"/>
</dbReference>
<dbReference type="AlphaFoldDB" id="A0AAD3XW26"/>
<evidence type="ECO:0000313" key="2">
    <source>
        <dbReference type="EMBL" id="GMH18301.1"/>
    </source>
</evidence>
<feature type="compositionally biased region" description="Basic and acidic residues" evidence="1">
    <location>
        <begin position="63"/>
        <end position="82"/>
    </location>
</feature>
<organism evidence="2 3">
    <name type="scientific">Nepenthes gracilis</name>
    <name type="common">Slender pitcher plant</name>
    <dbReference type="NCBI Taxonomy" id="150966"/>
    <lineage>
        <taxon>Eukaryota</taxon>
        <taxon>Viridiplantae</taxon>
        <taxon>Streptophyta</taxon>
        <taxon>Embryophyta</taxon>
        <taxon>Tracheophyta</taxon>
        <taxon>Spermatophyta</taxon>
        <taxon>Magnoliopsida</taxon>
        <taxon>eudicotyledons</taxon>
        <taxon>Gunneridae</taxon>
        <taxon>Pentapetalae</taxon>
        <taxon>Caryophyllales</taxon>
        <taxon>Nepenthaceae</taxon>
        <taxon>Nepenthes</taxon>
    </lineage>
</organism>
<name>A0AAD3XW26_NEPGR</name>